<dbReference type="RefSeq" id="WP_272734673.1">
    <property type="nucleotide sequence ID" value="NZ_CP116942.1"/>
</dbReference>
<dbReference type="Proteomes" id="UP001216390">
    <property type="component" value="Chromosome"/>
</dbReference>
<feature type="compositionally biased region" description="Basic and acidic residues" evidence="4">
    <location>
        <begin position="28"/>
        <end position="39"/>
    </location>
</feature>
<dbReference type="GO" id="GO:0006270">
    <property type="term" value="P:DNA replication initiation"/>
    <property type="evidence" value="ECO:0007669"/>
    <property type="project" value="TreeGrafter"/>
</dbReference>
<dbReference type="GO" id="GO:0006302">
    <property type="term" value="P:double-strand break repair"/>
    <property type="evidence" value="ECO:0007669"/>
    <property type="project" value="TreeGrafter"/>
</dbReference>
<dbReference type="GO" id="GO:0043138">
    <property type="term" value="F:3'-5' DNA helicase activity"/>
    <property type="evidence" value="ECO:0007669"/>
    <property type="project" value="TreeGrafter"/>
</dbReference>
<feature type="region of interest" description="Disordered" evidence="4">
    <location>
        <begin position="1"/>
        <end position="39"/>
    </location>
</feature>
<accession>A0AAE9Y6D3</accession>
<dbReference type="KEGG" id="ima:PO878_11630"/>
<dbReference type="Pfam" id="PF17764">
    <property type="entry name" value="PriA_3primeBD"/>
    <property type="match status" value="1"/>
</dbReference>
<dbReference type="InterPro" id="IPR041222">
    <property type="entry name" value="PriA_3primeBD"/>
</dbReference>
<keyword evidence="3" id="KW-0238">DNA-binding</keyword>
<dbReference type="Gene3D" id="3.40.1440.60">
    <property type="entry name" value="PriA, 3(prime) DNA-binding domain"/>
    <property type="match status" value="1"/>
</dbReference>
<evidence type="ECO:0000313" key="6">
    <source>
        <dbReference type="EMBL" id="WCO65148.1"/>
    </source>
</evidence>
<name>A0AAE9Y6D3_9ACTN</name>
<evidence type="ECO:0000259" key="5">
    <source>
        <dbReference type="Pfam" id="PF17764"/>
    </source>
</evidence>
<keyword evidence="2" id="KW-0067">ATP-binding</keyword>
<dbReference type="AlphaFoldDB" id="A0AAE9Y6D3"/>
<proteinExistence type="predicted"/>
<evidence type="ECO:0000256" key="3">
    <source>
        <dbReference type="ARBA" id="ARBA00023125"/>
    </source>
</evidence>
<evidence type="ECO:0000256" key="1">
    <source>
        <dbReference type="ARBA" id="ARBA00022741"/>
    </source>
</evidence>
<keyword evidence="1" id="KW-0547">Nucleotide-binding</keyword>
<dbReference type="GO" id="GO:0005524">
    <property type="term" value="F:ATP binding"/>
    <property type="evidence" value="ECO:0007669"/>
    <property type="project" value="UniProtKB-KW"/>
</dbReference>
<feature type="domain" description="Primosomal protein N' 3' DNA-binding" evidence="5">
    <location>
        <begin position="42"/>
        <end position="131"/>
    </location>
</feature>
<dbReference type="SUPFAM" id="SSF52540">
    <property type="entry name" value="P-loop containing nucleoside triphosphate hydrolases"/>
    <property type="match status" value="1"/>
</dbReference>
<protein>
    <recommendedName>
        <fullName evidence="5">Primosomal protein N' 3' DNA-binding domain-containing protein</fullName>
    </recommendedName>
</protein>
<reference evidence="6" key="1">
    <citation type="submission" date="2023-01" db="EMBL/GenBank/DDBJ databases">
        <title>The diversity of Class Acidimicrobiia in South China Sea sediment environments and the proposal of Iamia marina sp. nov., a novel species of the genus Iamia.</title>
        <authorList>
            <person name="He Y."/>
            <person name="Tian X."/>
        </authorList>
    </citation>
    <scope>NUCLEOTIDE SEQUENCE</scope>
    <source>
        <strain evidence="6">DSM 19957</strain>
    </source>
</reference>
<dbReference type="InterPro" id="IPR042115">
    <property type="entry name" value="PriA_3primeBD_sf"/>
</dbReference>
<dbReference type="GO" id="GO:0006310">
    <property type="term" value="P:DNA recombination"/>
    <property type="evidence" value="ECO:0007669"/>
    <property type="project" value="TreeGrafter"/>
</dbReference>
<evidence type="ECO:0000256" key="2">
    <source>
        <dbReference type="ARBA" id="ARBA00022840"/>
    </source>
</evidence>
<dbReference type="InterPro" id="IPR027417">
    <property type="entry name" value="P-loop_NTPase"/>
</dbReference>
<keyword evidence="7" id="KW-1185">Reference proteome</keyword>
<dbReference type="EMBL" id="CP116942">
    <property type="protein sequence ID" value="WCO65148.1"/>
    <property type="molecule type" value="Genomic_DNA"/>
</dbReference>
<dbReference type="Gene3D" id="3.40.50.300">
    <property type="entry name" value="P-loop containing nucleotide triphosphate hydrolases"/>
    <property type="match status" value="1"/>
</dbReference>
<organism evidence="6 7">
    <name type="scientific">Iamia majanohamensis</name>
    <dbReference type="NCBI Taxonomy" id="467976"/>
    <lineage>
        <taxon>Bacteria</taxon>
        <taxon>Bacillati</taxon>
        <taxon>Actinomycetota</taxon>
        <taxon>Acidimicrobiia</taxon>
        <taxon>Acidimicrobiales</taxon>
        <taxon>Iamiaceae</taxon>
        <taxon>Iamia</taxon>
    </lineage>
</organism>
<evidence type="ECO:0000313" key="7">
    <source>
        <dbReference type="Proteomes" id="UP001216390"/>
    </source>
</evidence>
<dbReference type="PANTHER" id="PTHR30580:SF0">
    <property type="entry name" value="PRIMOSOMAL PROTEIN N"/>
    <property type="match status" value="1"/>
</dbReference>
<dbReference type="GO" id="GO:0003677">
    <property type="term" value="F:DNA binding"/>
    <property type="evidence" value="ECO:0007669"/>
    <property type="project" value="UniProtKB-KW"/>
</dbReference>
<sequence length="621" mass="65191">MTSDGPEPGQGRLALPDDAPSPPAPGRDGPRPAGPDRRVVRVVPDVAGIGREFDYSVPERFADQVAVGSVVRVDLNGRRVRGWVVADDVEAPPGVAVKDLARLTGVGPPADLVELSRWAAWRWAGRRRTFLVAASPPGRVASLPAPPPAPPTGVSVPPGPTAEAALAHERAVLRLPPAADRYALVVAALAATAADRDALVLCPSVAQARALAARLRRSGSPVACVAHDRPGTAAAGEWARAAAGGATVVGARAGAWAPVPRLGRVVVLDEHDEAYQEEGSPTWHARDVAVERALRAGVPALLVSPCPTLEALRWGTLVAPGRSEERRGWPALLLVDRREEDPAAGLLTEPLAALLREGGRVVCVVNRTGRSRLSACARCRELAACTECGGALAQGAEGDVLACTRCGTERPVVCAACGSTRFKVLRPGVSRLRDDLAALVGEDVDEVTATSEGTPRTRVVIGTEAALHRVDRADAVAFLDVDQELLAPRERAREQALALLARAARLVRGRAEHGRVLVQTRQPDDVVLQAALHADPDRVRAVEEATRVALGLSPFRAVALVSGAAADAYVAALGRPDGIEVQGGAGEWRLRAADHRVLCDALAAVERPPGRLRLEVDPLRS</sequence>
<evidence type="ECO:0000256" key="4">
    <source>
        <dbReference type="SAM" id="MobiDB-lite"/>
    </source>
</evidence>
<gene>
    <name evidence="6" type="ORF">PO878_11630</name>
</gene>
<dbReference type="PANTHER" id="PTHR30580">
    <property type="entry name" value="PRIMOSOMAL PROTEIN N"/>
    <property type="match status" value="1"/>
</dbReference>